<evidence type="ECO:0000313" key="1">
    <source>
        <dbReference type="EMBL" id="SVD47090.1"/>
    </source>
</evidence>
<dbReference type="EMBL" id="UINC01152745">
    <property type="protein sequence ID" value="SVD47090.1"/>
    <property type="molecule type" value="Genomic_DNA"/>
</dbReference>
<reference evidence="1" key="1">
    <citation type="submission" date="2018-05" db="EMBL/GenBank/DDBJ databases">
        <authorList>
            <person name="Lanie J.A."/>
            <person name="Ng W.-L."/>
            <person name="Kazmierczak K.M."/>
            <person name="Andrzejewski T.M."/>
            <person name="Davidsen T.M."/>
            <person name="Wayne K.J."/>
            <person name="Tettelin H."/>
            <person name="Glass J.I."/>
            <person name="Rusch D."/>
            <person name="Podicherti R."/>
            <person name="Tsui H.-C.T."/>
            <person name="Winkler M.E."/>
        </authorList>
    </citation>
    <scope>NUCLEOTIDE SEQUENCE</scope>
</reference>
<protein>
    <submittedName>
        <fullName evidence="1">Uncharacterized protein</fullName>
    </submittedName>
</protein>
<gene>
    <name evidence="1" type="ORF">METZ01_LOCUS399944</name>
</gene>
<dbReference type="AlphaFoldDB" id="A0A382VL38"/>
<proteinExistence type="predicted"/>
<organism evidence="1">
    <name type="scientific">marine metagenome</name>
    <dbReference type="NCBI Taxonomy" id="408172"/>
    <lineage>
        <taxon>unclassified sequences</taxon>
        <taxon>metagenomes</taxon>
        <taxon>ecological metagenomes</taxon>
    </lineage>
</organism>
<accession>A0A382VL38</accession>
<sequence>MSQEFRVYSKSRPPDLMDVATAA</sequence>
<name>A0A382VL38_9ZZZZ</name>